<evidence type="ECO:0000313" key="4">
    <source>
        <dbReference type="Proteomes" id="UP000250266"/>
    </source>
</evidence>
<keyword evidence="2" id="KW-1133">Transmembrane helix</keyword>
<keyword evidence="4" id="KW-1185">Reference proteome</keyword>
<accession>A0A8E2E7B9</accession>
<protein>
    <submittedName>
        <fullName evidence="3">Uncharacterized protein</fullName>
    </submittedName>
</protein>
<feature type="transmembrane region" description="Helical" evidence="2">
    <location>
        <begin position="200"/>
        <end position="219"/>
    </location>
</feature>
<evidence type="ECO:0000256" key="1">
    <source>
        <dbReference type="SAM" id="MobiDB-lite"/>
    </source>
</evidence>
<name>A0A8E2E7B9_9PEZI</name>
<feature type="region of interest" description="Disordered" evidence="1">
    <location>
        <begin position="289"/>
        <end position="317"/>
    </location>
</feature>
<feature type="transmembrane region" description="Helical" evidence="2">
    <location>
        <begin position="165"/>
        <end position="188"/>
    </location>
</feature>
<gene>
    <name evidence="3" type="ORF">K432DRAFT_427088</name>
</gene>
<evidence type="ECO:0000313" key="3">
    <source>
        <dbReference type="EMBL" id="OCK78687.1"/>
    </source>
</evidence>
<sequence>MAVIIPSPIGTIGFLTYIVGALGAVALSITLLISCTSPTTDTVSIAKVNITQVLYELGTFILPNGSVTSTAQIFTSSSIPSEWTNAFALNVLPEEYLFGIGGLCRQTNNITTSCSKKLGLPAYVLSAVEFDLSGNPNLTDALDNWSTLINTAKLNDNTSLAHASAYLLIAGLVVTIILLFLAVAVYFLKREKVHFAMQPFILVGAMNAAAVGLYFAMLEQWSGKSHGFTNPIVTGKGNVIFWVLGAGSMTIALIIIFSSLPPRRRRNNGYYAGGGGYYGGGDYGGSGGDAGGGGGGGDGGGGGGGDGGGGGGGDGSG</sequence>
<dbReference type="AlphaFoldDB" id="A0A8E2E7B9"/>
<evidence type="ECO:0000256" key="2">
    <source>
        <dbReference type="SAM" id="Phobius"/>
    </source>
</evidence>
<organism evidence="3 4">
    <name type="scientific">Lepidopterella palustris CBS 459.81</name>
    <dbReference type="NCBI Taxonomy" id="1314670"/>
    <lineage>
        <taxon>Eukaryota</taxon>
        <taxon>Fungi</taxon>
        <taxon>Dikarya</taxon>
        <taxon>Ascomycota</taxon>
        <taxon>Pezizomycotina</taxon>
        <taxon>Dothideomycetes</taxon>
        <taxon>Pleosporomycetidae</taxon>
        <taxon>Mytilinidiales</taxon>
        <taxon>Argynnaceae</taxon>
        <taxon>Lepidopterella</taxon>
    </lineage>
</organism>
<reference evidence="3 4" key="1">
    <citation type="journal article" date="2016" name="Nat. Commun.">
        <title>Ectomycorrhizal ecology is imprinted in the genome of the dominant symbiotic fungus Cenococcum geophilum.</title>
        <authorList>
            <consortium name="DOE Joint Genome Institute"/>
            <person name="Peter M."/>
            <person name="Kohler A."/>
            <person name="Ohm R.A."/>
            <person name="Kuo A."/>
            <person name="Krutzmann J."/>
            <person name="Morin E."/>
            <person name="Arend M."/>
            <person name="Barry K.W."/>
            <person name="Binder M."/>
            <person name="Choi C."/>
            <person name="Clum A."/>
            <person name="Copeland A."/>
            <person name="Grisel N."/>
            <person name="Haridas S."/>
            <person name="Kipfer T."/>
            <person name="LaButti K."/>
            <person name="Lindquist E."/>
            <person name="Lipzen A."/>
            <person name="Maire R."/>
            <person name="Meier B."/>
            <person name="Mihaltcheva S."/>
            <person name="Molinier V."/>
            <person name="Murat C."/>
            <person name="Poggeler S."/>
            <person name="Quandt C.A."/>
            <person name="Sperisen C."/>
            <person name="Tritt A."/>
            <person name="Tisserant E."/>
            <person name="Crous P.W."/>
            <person name="Henrissat B."/>
            <person name="Nehls U."/>
            <person name="Egli S."/>
            <person name="Spatafora J.W."/>
            <person name="Grigoriev I.V."/>
            <person name="Martin F.M."/>
        </authorList>
    </citation>
    <scope>NUCLEOTIDE SEQUENCE [LARGE SCALE GENOMIC DNA]</scope>
    <source>
        <strain evidence="3 4">CBS 459.81</strain>
    </source>
</reference>
<feature type="transmembrane region" description="Helical" evidence="2">
    <location>
        <begin position="12"/>
        <end position="33"/>
    </location>
</feature>
<keyword evidence="2" id="KW-0812">Transmembrane</keyword>
<dbReference type="EMBL" id="KV745045">
    <property type="protein sequence ID" value="OCK78687.1"/>
    <property type="molecule type" value="Genomic_DNA"/>
</dbReference>
<dbReference type="OrthoDB" id="10411532at2759"/>
<keyword evidence="2" id="KW-0472">Membrane</keyword>
<dbReference type="Proteomes" id="UP000250266">
    <property type="component" value="Unassembled WGS sequence"/>
</dbReference>
<feature type="transmembrane region" description="Helical" evidence="2">
    <location>
        <begin position="239"/>
        <end position="260"/>
    </location>
</feature>
<proteinExistence type="predicted"/>